<gene>
    <name evidence="2" type="ORF">NJU99_08910</name>
</gene>
<dbReference type="EMBL" id="CP100595">
    <property type="protein sequence ID" value="UTJ05387.1"/>
    <property type="molecule type" value="Genomic_DNA"/>
</dbReference>
<evidence type="ECO:0000313" key="3">
    <source>
        <dbReference type="Proteomes" id="UP001060012"/>
    </source>
</evidence>
<accession>A0ABY5DZK4</accession>
<organism evidence="2 3">
    <name type="scientific">Arcobacter roscoffensis</name>
    <dbReference type="NCBI Taxonomy" id="2961520"/>
    <lineage>
        <taxon>Bacteria</taxon>
        <taxon>Pseudomonadati</taxon>
        <taxon>Campylobacterota</taxon>
        <taxon>Epsilonproteobacteria</taxon>
        <taxon>Campylobacterales</taxon>
        <taxon>Arcobacteraceae</taxon>
        <taxon>Arcobacter</taxon>
    </lineage>
</organism>
<dbReference type="PANTHER" id="PTHR38812">
    <property type="entry name" value="MU-LIKE PROPHAGE FLUMU PROTEIN GP42"/>
    <property type="match status" value="1"/>
</dbReference>
<name>A0ABY5DZK4_9BACT</name>
<evidence type="ECO:0000259" key="1">
    <source>
        <dbReference type="Pfam" id="PF20155"/>
    </source>
</evidence>
<dbReference type="InterPro" id="IPR013491">
    <property type="entry name" value="Tape_meas_N"/>
</dbReference>
<reference evidence="2" key="1">
    <citation type="submission" date="2022-07" db="EMBL/GenBank/DDBJ databases">
        <title>Arcobacter roscoffensis sp. nov., a marine bacterium isolated from coastal seawater collected from Roscoff, France.</title>
        <authorList>
            <person name="Pascual J."/>
            <person name="Lepeaux C."/>
            <person name="Methner A."/>
            <person name="Overmann J."/>
        </authorList>
    </citation>
    <scope>NUCLEOTIDE SEQUENCE</scope>
    <source>
        <strain evidence="2">ARW1-2F2</strain>
    </source>
</reference>
<dbReference type="RefSeq" id="WP_254575568.1">
    <property type="nucleotide sequence ID" value="NZ_CP100595.1"/>
</dbReference>
<evidence type="ECO:0000313" key="2">
    <source>
        <dbReference type="EMBL" id="UTJ05387.1"/>
    </source>
</evidence>
<protein>
    <submittedName>
        <fullName evidence="2">Tape measure protein</fullName>
    </submittedName>
</protein>
<sequence>MSKYSVAEVIFDIKADTSHLVKSTDKAHSYMKKQVGNIKTTVLSLATAYISVQTAMKGLEQVQRSINLSSEFEKLETVLKTVEGSTIKTEQSMQWIENFSKYTPYKIKQVTESFVSLRTYGLEPTNGLLKTLGDTSSAMNKPLQQSVEAIADAIVGENERLKEFGIRAEKMGEEIKYSWINSSGEARQTIISNNSDIIESTLESIFNSKYAGAMEEQSKTLNGMLSNMSDNWTIYQKKVMDGGLYDYFKAVVFVVNDEMSKAFENNANIGIEYSNIIIESINSTILGFGKLYDVLETVGDSYNVVRYSAETSFWGIQVVTASLSRFIQESMESSINYVVEGFEDMINNVVNGINTIIGQANSTGLVNFSYVSSVDYEKVDFGIEGLLEREAYVKENFELASENLKLAYEDLFTTSNDGFDLAQKFITDVNSRFKEIRNNNQDISSEKPDFGDSASNASDVIDNINDQLTDYQVDSSIIDKIKDTSDLLSFNLENATDATKKYIDVMSEEDGLNYTIKEQTYTTEKLVNESKAVVSVFNEATEEIKEFIFQFEDTFINSLKTNADYMQNVFSQDTNLNKTLSYIDALEQMQEAQQNLLNNPLDVQIGQQYQESFQAFVESTEQVLNSENYSTNQDYIFAQATVGNQISSFQNNALDAYNVFTSMNDLLTSINKSFEDGILTDDEKTTISNVADSVNVNNEKLLGSNSSLIKSTNYITSAVNDQEYYNNSNLAKSVDLTQNTNSVTAALSTVNSSVGNINIPDVELDTEPITLALNGTNSNSVTDFIQKLMGGNSTGISLSSISSSFPELSVDTGLDVSSLSNISANTATTAVNANNTKNAVTSMAGGKSLRNLQVKRVTEWTQSYGDGTTSTNIAYQYYAKGGYTGVGHGLPDHTGHKQAKIITHDNEWIAPKWMVTAYPSLFSFLEKSRKNRGLISGNLKKASNEVKSISIESNNSDNGLSDKYLFVVADELKKMNRILSNVTNNGEAMLTEAV</sequence>
<keyword evidence="3" id="KW-1185">Reference proteome</keyword>
<feature type="domain" description="Tape measure protein N-terminal" evidence="1">
    <location>
        <begin position="66"/>
        <end position="240"/>
    </location>
</feature>
<proteinExistence type="predicted"/>
<dbReference type="Pfam" id="PF20155">
    <property type="entry name" value="TMP_3"/>
    <property type="match status" value="1"/>
</dbReference>
<dbReference type="Proteomes" id="UP001060012">
    <property type="component" value="Chromosome"/>
</dbReference>
<dbReference type="PANTHER" id="PTHR38812:SF2">
    <property type="entry name" value="MU-LIKE PROPHAGE FLUMU PROTEIN GP42"/>
    <property type="match status" value="1"/>
</dbReference>
<dbReference type="InterPro" id="IPR053058">
    <property type="entry name" value="Mulikevirus_tape_measure"/>
</dbReference>